<comment type="catalytic activity">
    <reaction evidence="6 7">
        <text>UDP-alpha-D-glucose + 2 NAD(+) + H2O = UDP-alpha-D-glucuronate + 2 NADH + 3 H(+)</text>
        <dbReference type="Rhea" id="RHEA:23596"/>
        <dbReference type="ChEBI" id="CHEBI:15377"/>
        <dbReference type="ChEBI" id="CHEBI:15378"/>
        <dbReference type="ChEBI" id="CHEBI:57540"/>
        <dbReference type="ChEBI" id="CHEBI:57945"/>
        <dbReference type="ChEBI" id="CHEBI:58052"/>
        <dbReference type="ChEBI" id="CHEBI:58885"/>
        <dbReference type="EC" id="1.1.1.22"/>
    </reaction>
</comment>
<evidence type="ECO:0000256" key="5">
    <source>
        <dbReference type="ARBA" id="ARBA00023027"/>
    </source>
</evidence>
<evidence type="ECO:0000256" key="9">
    <source>
        <dbReference type="PIRSR" id="PIRSR500134-2"/>
    </source>
</evidence>
<dbReference type="PANTHER" id="PTHR43750">
    <property type="entry name" value="UDP-GLUCOSE 6-DEHYDROGENASE TUAD"/>
    <property type="match status" value="1"/>
</dbReference>
<dbReference type="GO" id="GO:0003979">
    <property type="term" value="F:UDP-glucose 6-dehydrogenase activity"/>
    <property type="evidence" value="ECO:0007669"/>
    <property type="project" value="UniProtKB-EC"/>
</dbReference>
<gene>
    <name evidence="12" type="ORF">A2W05_03395</name>
</gene>
<dbReference type="InterPro" id="IPR017476">
    <property type="entry name" value="UDP-Glc/GDP-Man"/>
</dbReference>
<name>A0A1F7RRC4_9BACT</name>
<organism evidence="12 13">
    <name type="scientific">Candidatus Schekmanbacteria bacterium RBG_16_38_10</name>
    <dbReference type="NCBI Taxonomy" id="1817879"/>
    <lineage>
        <taxon>Bacteria</taxon>
        <taxon>Candidatus Schekmaniibacteriota</taxon>
    </lineage>
</organism>
<dbReference type="AlphaFoldDB" id="A0A1F7RRC4"/>
<dbReference type="PIRSF" id="PIRSF000124">
    <property type="entry name" value="UDPglc_GDPman_dh"/>
    <property type="match status" value="1"/>
</dbReference>
<dbReference type="GO" id="GO:0006065">
    <property type="term" value="P:UDP-glucuronate biosynthetic process"/>
    <property type="evidence" value="ECO:0007669"/>
    <property type="project" value="UniProtKB-UniPathway"/>
</dbReference>
<dbReference type="Pfam" id="PF03720">
    <property type="entry name" value="UDPG_MGDP_dh_C"/>
    <property type="match status" value="1"/>
</dbReference>
<dbReference type="InterPro" id="IPR028357">
    <property type="entry name" value="UDPglc_DH_bac"/>
</dbReference>
<feature type="binding site" evidence="9">
    <location>
        <position position="330"/>
    </location>
    <ligand>
        <name>substrate</name>
    </ligand>
</feature>
<feature type="binding site" evidence="9">
    <location>
        <position position="267"/>
    </location>
    <ligand>
        <name>substrate</name>
    </ligand>
</feature>
<dbReference type="SUPFAM" id="SSF52413">
    <property type="entry name" value="UDP-glucose/GDP-mannose dehydrogenase C-terminal domain"/>
    <property type="match status" value="1"/>
</dbReference>
<comment type="caution">
    <text evidence="12">The sequence shown here is derived from an EMBL/GenBank/DDBJ whole genome shotgun (WGS) entry which is preliminary data.</text>
</comment>
<dbReference type="Pfam" id="PF00984">
    <property type="entry name" value="UDPG_MGDP_dh"/>
    <property type="match status" value="1"/>
</dbReference>
<evidence type="ECO:0000256" key="10">
    <source>
        <dbReference type="PIRSR" id="PIRSR500134-3"/>
    </source>
</evidence>
<feature type="active site" description="Nucleophile" evidence="8">
    <location>
        <position position="270"/>
    </location>
</feature>
<dbReference type="EC" id="1.1.1.22" evidence="3 7"/>
<keyword evidence="5 7" id="KW-0520">NAD</keyword>
<dbReference type="SMART" id="SM00984">
    <property type="entry name" value="UDPG_MGDP_dh_C"/>
    <property type="match status" value="1"/>
</dbReference>
<reference evidence="12 13" key="1">
    <citation type="journal article" date="2016" name="Nat. Commun.">
        <title>Thousands of microbial genomes shed light on interconnected biogeochemical processes in an aquifer system.</title>
        <authorList>
            <person name="Anantharaman K."/>
            <person name="Brown C.T."/>
            <person name="Hug L.A."/>
            <person name="Sharon I."/>
            <person name="Castelle C.J."/>
            <person name="Probst A.J."/>
            <person name="Thomas B.C."/>
            <person name="Singh A."/>
            <person name="Wilkins M.J."/>
            <person name="Karaoz U."/>
            <person name="Brodie E.L."/>
            <person name="Williams K.H."/>
            <person name="Hubbard S.S."/>
            <person name="Banfield J.F."/>
        </authorList>
    </citation>
    <scope>NUCLEOTIDE SEQUENCE [LARGE SCALE GENOMIC DNA]</scope>
</reference>
<evidence type="ECO:0000256" key="1">
    <source>
        <dbReference type="ARBA" id="ARBA00004701"/>
    </source>
</evidence>
<keyword evidence="4 7" id="KW-0560">Oxidoreductase</keyword>
<dbReference type="UniPathway" id="UPA00038">
    <property type="reaction ID" value="UER00491"/>
</dbReference>
<comment type="similarity">
    <text evidence="2 7">Belongs to the UDP-glucose/GDP-mannose dehydrogenase family.</text>
</comment>
<feature type="binding site" evidence="9">
    <location>
        <begin position="259"/>
        <end position="263"/>
    </location>
    <ligand>
        <name>substrate</name>
    </ligand>
</feature>
<sequence length="444" mass="48885">MTKLSVIGLGKLGACSAACFAAKGFEVVGVDINKDFVDAINNGKPPVCEPRLQELITAAKGRLRATQNYTEAIQESDITFLIIPTPSRHDGHFSDRYLQDALKHLSVALKETNKGYHLFVITSTVFPGTTEENLIPLIESISGRKLNKDFGVCYNPEFIALGNVITDFLNPDMVLIGESDKFAGDKLADTYKVVCENKPYVARMSIISAETTKISLNSYITMKISFANTLANICEAIPNANIDDITKALGADRRISPYYFKGGISYGGPCFPRDNRAFDAFARKYGCDALLARTTDAVNQFQVEHIVNRVLSCLSDSNNNVVSILGLAYKPNTPVIEESSGVKIIEELLKKKDIEIIAYDPLAMDNIRAHFGDNILYASSVKDCLSHSSLCVITTQADEFKSIDENSIVHNPTTIIDCWRMLEPTKLGKGVKYIPLGKNVRCEK</sequence>
<evidence type="ECO:0000313" key="13">
    <source>
        <dbReference type="Proteomes" id="UP000178797"/>
    </source>
</evidence>
<feature type="binding site" evidence="10">
    <location>
        <position position="31"/>
    </location>
    <ligand>
        <name>NAD(+)</name>
        <dbReference type="ChEBI" id="CHEBI:57540"/>
    </ligand>
</feature>
<dbReference type="SUPFAM" id="SSF48179">
    <property type="entry name" value="6-phosphogluconate dehydrogenase C-terminal domain-like"/>
    <property type="match status" value="1"/>
</dbReference>
<feature type="binding site" evidence="10">
    <location>
        <position position="85"/>
    </location>
    <ligand>
        <name>NAD(+)</name>
        <dbReference type="ChEBI" id="CHEBI:57540"/>
    </ligand>
</feature>
<proteinExistence type="inferred from homology"/>
<dbReference type="Proteomes" id="UP000178797">
    <property type="component" value="Unassembled WGS sequence"/>
</dbReference>
<dbReference type="InterPro" id="IPR014026">
    <property type="entry name" value="UDP-Glc/GDP-Man_DH_dimer"/>
</dbReference>
<dbReference type="GO" id="GO:0051287">
    <property type="term" value="F:NAD binding"/>
    <property type="evidence" value="ECO:0007669"/>
    <property type="project" value="InterPro"/>
</dbReference>
<dbReference type="Gene3D" id="3.40.50.720">
    <property type="entry name" value="NAD(P)-binding Rossmann-like Domain"/>
    <property type="match status" value="2"/>
</dbReference>
<dbReference type="InterPro" id="IPR036291">
    <property type="entry name" value="NAD(P)-bd_dom_sf"/>
</dbReference>
<evidence type="ECO:0000256" key="4">
    <source>
        <dbReference type="ARBA" id="ARBA00023002"/>
    </source>
</evidence>
<evidence type="ECO:0000313" key="12">
    <source>
        <dbReference type="EMBL" id="OGL44079.1"/>
    </source>
</evidence>
<evidence type="ECO:0000256" key="6">
    <source>
        <dbReference type="ARBA" id="ARBA00047473"/>
    </source>
</evidence>
<evidence type="ECO:0000256" key="2">
    <source>
        <dbReference type="ARBA" id="ARBA00006601"/>
    </source>
</evidence>
<dbReference type="Gene3D" id="1.20.5.100">
    <property type="entry name" value="Cytochrome c1, transmembrane anchor, C-terminal"/>
    <property type="match status" value="1"/>
</dbReference>
<evidence type="ECO:0000256" key="7">
    <source>
        <dbReference type="PIRNR" id="PIRNR000124"/>
    </source>
</evidence>
<dbReference type="InterPro" id="IPR036220">
    <property type="entry name" value="UDP-Glc/GDP-Man_DH_C_sf"/>
</dbReference>
<evidence type="ECO:0000259" key="11">
    <source>
        <dbReference type="SMART" id="SM00984"/>
    </source>
</evidence>
<dbReference type="InterPro" id="IPR008927">
    <property type="entry name" value="6-PGluconate_DH-like_C_sf"/>
</dbReference>
<dbReference type="InterPro" id="IPR014027">
    <property type="entry name" value="UDP-Glc/GDP-Man_DH_C"/>
</dbReference>
<dbReference type="Pfam" id="PF03721">
    <property type="entry name" value="UDPG_MGDP_dh_N"/>
    <property type="match status" value="1"/>
</dbReference>
<dbReference type="PANTHER" id="PTHR43750:SF3">
    <property type="entry name" value="UDP-GLUCOSE 6-DEHYDROGENASE TUAD"/>
    <property type="match status" value="1"/>
</dbReference>
<evidence type="ECO:0000256" key="8">
    <source>
        <dbReference type="PIRSR" id="PIRSR500134-1"/>
    </source>
</evidence>
<feature type="binding site" evidence="9">
    <location>
        <position position="213"/>
    </location>
    <ligand>
        <name>substrate</name>
    </ligand>
</feature>
<comment type="pathway">
    <text evidence="1">Nucleotide-sugar biosynthesis; UDP-alpha-D-glucuronate biosynthesis; UDP-alpha-D-glucuronate from UDP-alpha-D-glucose: step 1/1.</text>
</comment>
<dbReference type="PIRSF" id="PIRSF500134">
    <property type="entry name" value="UDPglc_DH_bac"/>
    <property type="match status" value="1"/>
</dbReference>
<feature type="domain" description="UDP-glucose/GDP-mannose dehydrogenase C-terminal" evidence="11">
    <location>
        <begin position="323"/>
        <end position="424"/>
    </location>
</feature>
<protein>
    <recommendedName>
        <fullName evidence="3 7">UDP-glucose 6-dehydrogenase</fullName>
        <ecNumber evidence="3 7">1.1.1.22</ecNumber>
    </recommendedName>
</protein>
<feature type="binding site" evidence="10">
    <location>
        <position position="124"/>
    </location>
    <ligand>
        <name>NAD(+)</name>
        <dbReference type="ChEBI" id="CHEBI:57540"/>
    </ligand>
</feature>
<accession>A0A1F7RRC4</accession>
<dbReference type="SUPFAM" id="SSF51735">
    <property type="entry name" value="NAD(P)-binding Rossmann-fold domains"/>
    <property type="match status" value="1"/>
</dbReference>
<dbReference type="GO" id="GO:0000271">
    <property type="term" value="P:polysaccharide biosynthetic process"/>
    <property type="evidence" value="ECO:0007669"/>
    <property type="project" value="InterPro"/>
</dbReference>
<dbReference type="InterPro" id="IPR001732">
    <property type="entry name" value="UDP-Glc/GDP-Man_DH_N"/>
</dbReference>
<evidence type="ECO:0000256" key="3">
    <source>
        <dbReference type="ARBA" id="ARBA00012954"/>
    </source>
</evidence>
<dbReference type="EMBL" id="MGDE01000195">
    <property type="protein sequence ID" value="OGL44079.1"/>
    <property type="molecule type" value="Genomic_DNA"/>
</dbReference>
<dbReference type="NCBIfam" id="TIGR03026">
    <property type="entry name" value="NDP-sugDHase"/>
    <property type="match status" value="1"/>
</dbReference>